<dbReference type="AlphaFoldDB" id="A0AAD8L4G9"/>
<dbReference type="InterPro" id="IPR027640">
    <property type="entry name" value="Kinesin-like_fam"/>
</dbReference>
<protein>
    <recommendedName>
        <fullName evidence="4">Kinesin motor domain-containing protein</fullName>
    </recommendedName>
</protein>
<dbReference type="InterPro" id="IPR036961">
    <property type="entry name" value="Kinesin_motor_dom_sf"/>
</dbReference>
<dbReference type="GO" id="GO:0003777">
    <property type="term" value="F:microtubule motor activity"/>
    <property type="evidence" value="ECO:0007669"/>
    <property type="project" value="InterPro"/>
</dbReference>
<gene>
    <name evidence="2" type="ORF">QVD17_09509</name>
</gene>
<keyword evidence="1" id="KW-0472">Membrane</keyword>
<evidence type="ECO:0008006" key="4">
    <source>
        <dbReference type="Google" id="ProtNLM"/>
    </source>
</evidence>
<proteinExistence type="predicted"/>
<dbReference type="SUPFAM" id="SSF52540">
    <property type="entry name" value="P-loop containing nucleoside triphosphate hydrolases"/>
    <property type="match status" value="1"/>
</dbReference>
<name>A0AAD8L4G9_TARER</name>
<dbReference type="GO" id="GO:0015630">
    <property type="term" value="C:microtubule cytoskeleton"/>
    <property type="evidence" value="ECO:0007669"/>
    <property type="project" value="TreeGrafter"/>
</dbReference>
<keyword evidence="1" id="KW-1133">Transmembrane helix</keyword>
<dbReference type="Gene3D" id="3.40.850.10">
    <property type="entry name" value="Kinesin motor domain"/>
    <property type="match status" value="1"/>
</dbReference>
<dbReference type="Proteomes" id="UP001229421">
    <property type="component" value="Unassembled WGS sequence"/>
</dbReference>
<dbReference type="GO" id="GO:0008017">
    <property type="term" value="F:microtubule binding"/>
    <property type="evidence" value="ECO:0007669"/>
    <property type="project" value="TreeGrafter"/>
</dbReference>
<evidence type="ECO:0000313" key="2">
    <source>
        <dbReference type="EMBL" id="KAK1432611.1"/>
    </source>
</evidence>
<keyword evidence="1" id="KW-0812">Transmembrane</keyword>
<feature type="transmembrane region" description="Helical" evidence="1">
    <location>
        <begin position="12"/>
        <end position="34"/>
    </location>
</feature>
<organism evidence="2 3">
    <name type="scientific">Tagetes erecta</name>
    <name type="common">African marigold</name>
    <dbReference type="NCBI Taxonomy" id="13708"/>
    <lineage>
        <taxon>Eukaryota</taxon>
        <taxon>Viridiplantae</taxon>
        <taxon>Streptophyta</taxon>
        <taxon>Embryophyta</taxon>
        <taxon>Tracheophyta</taxon>
        <taxon>Spermatophyta</taxon>
        <taxon>Magnoliopsida</taxon>
        <taxon>eudicotyledons</taxon>
        <taxon>Gunneridae</taxon>
        <taxon>Pentapetalae</taxon>
        <taxon>asterids</taxon>
        <taxon>campanulids</taxon>
        <taxon>Asterales</taxon>
        <taxon>Asteraceae</taxon>
        <taxon>Asteroideae</taxon>
        <taxon>Heliantheae alliance</taxon>
        <taxon>Tageteae</taxon>
        <taxon>Tagetes</taxon>
    </lineage>
</organism>
<keyword evidence="3" id="KW-1185">Reference proteome</keyword>
<dbReference type="EMBL" id="JAUHHV010000002">
    <property type="protein sequence ID" value="KAK1432611.1"/>
    <property type="molecule type" value="Genomic_DNA"/>
</dbReference>
<sequence length="144" mass="16467">MFRLDLGTKLGSFVVVFFIVFALQVAAFSTMYGGRHHSTFELQKLQNKSQESHQVLLNNSVLHFNAYMLRLRWKCKDLIFAHVSPESDSFMETVSTLKFAQCTSTSTVELGATRLNKESREVMHLKEQIENLKKQANKNASCCE</sequence>
<reference evidence="2" key="1">
    <citation type="journal article" date="2023" name="bioRxiv">
        <title>Improved chromosome-level genome assembly for marigold (Tagetes erecta).</title>
        <authorList>
            <person name="Jiang F."/>
            <person name="Yuan L."/>
            <person name="Wang S."/>
            <person name="Wang H."/>
            <person name="Xu D."/>
            <person name="Wang A."/>
            <person name="Fan W."/>
        </authorList>
    </citation>
    <scope>NUCLEOTIDE SEQUENCE</scope>
    <source>
        <strain evidence="2">WSJ</strain>
        <tissue evidence="2">Leaf</tissue>
    </source>
</reference>
<evidence type="ECO:0000313" key="3">
    <source>
        <dbReference type="Proteomes" id="UP001229421"/>
    </source>
</evidence>
<dbReference type="PANTHER" id="PTHR47972">
    <property type="entry name" value="KINESIN-LIKE PROTEIN KLP-3"/>
    <property type="match status" value="1"/>
</dbReference>
<evidence type="ECO:0000256" key="1">
    <source>
        <dbReference type="SAM" id="Phobius"/>
    </source>
</evidence>
<dbReference type="InterPro" id="IPR027417">
    <property type="entry name" value="P-loop_NTPase"/>
</dbReference>
<dbReference type="GO" id="GO:0007018">
    <property type="term" value="P:microtubule-based movement"/>
    <property type="evidence" value="ECO:0007669"/>
    <property type="project" value="InterPro"/>
</dbReference>
<accession>A0AAD8L4G9</accession>
<comment type="caution">
    <text evidence="2">The sequence shown here is derived from an EMBL/GenBank/DDBJ whole genome shotgun (WGS) entry which is preliminary data.</text>
</comment>
<dbReference type="PANTHER" id="PTHR47972:SF4">
    <property type="entry name" value="KINESIN-LIKE PROTEIN KIN-14L"/>
    <property type="match status" value="1"/>
</dbReference>